<evidence type="ECO:0000256" key="2">
    <source>
        <dbReference type="ARBA" id="ARBA00006528"/>
    </source>
</evidence>
<evidence type="ECO:0000256" key="6">
    <source>
        <dbReference type="ARBA" id="ARBA00023136"/>
    </source>
</evidence>
<dbReference type="GO" id="GO:0015293">
    <property type="term" value="F:symporter activity"/>
    <property type="evidence" value="ECO:0007669"/>
    <property type="project" value="UniProtKB-KW"/>
</dbReference>
<evidence type="ECO:0000256" key="5">
    <source>
        <dbReference type="ARBA" id="ARBA00022989"/>
    </source>
</evidence>
<protein>
    <submittedName>
        <fullName evidence="9">Uncharacterized protein</fullName>
    </submittedName>
</protein>
<keyword evidence="5 7" id="KW-1133">Transmembrane helix</keyword>
<feature type="transmembrane region" description="Helical" evidence="7">
    <location>
        <begin position="321"/>
        <end position="345"/>
    </location>
</feature>
<feature type="chain" id="PRO_5036220868" evidence="8">
    <location>
        <begin position="20"/>
        <end position="415"/>
    </location>
</feature>
<feature type="transmembrane region" description="Helical" evidence="7">
    <location>
        <begin position="167"/>
        <end position="186"/>
    </location>
</feature>
<evidence type="ECO:0000313" key="9">
    <source>
        <dbReference type="EMBL" id="CAD5210399.1"/>
    </source>
</evidence>
<evidence type="ECO:0000256" key="8">
    <source>
        <dbReference type="SAM" id="SignalP"/>
    </source>
</evidence>
<keyword evidence="6 7" id="KW-0472">Membrane</keyword>
<keyword evidence="10" id="KW-1185">Reference proteome</keyword>
<dbReference type="InterPro" id="IPR038770">
    <property type="entry name" value="Na+/solute_symporter_sf"/>
</dbReference>
<dbReference type="InterPro" id="IPR002657">
    <property type="entry name" value="BilAc:Na_symport/Acr3"/>
</dbReference>
<evidence type="ECO:0000313" key="10">
    <source>
        <dbReference type="Proteomes" id="UP000614601"/>
    </source>
</evidence>
<comment type="subcellular location">
    <subcellularLocation>
        <location evidence="1">Membrane</location>
        <topology evidence="1">Multi-pass membrane protein</topology>
    </subcellularLocation>
</comment>
<dbReference type="Proteomes" id="UP000614601">
    <property type="component" value="Unassembled WGS sequence"/>
</dbReference>
<name>A0A811K5N6_9BILA</name>
<comment type="caution">
    <text evidence="9">The sequence shown here is derived from an EMBL/GenBank/DDBJ whole genome shotgun (WGS) entry which is preliminary data.</text>
</comment>
<feature type="transmembrane region" description="Helical" evidence="7">
    <location>
        <begin position="263"/>
        <end position="281"/>
    </location>
</feature>
<evidence type="ECO:0000256" key="4">
    <source>
        <dbReference type="ARBA" id="ARBA00022847"/>
    </source>
</evidence>
<dbReference type="EMBL" id="CAJFCW020000002">
    <property type="protein sequence ID" value="CAG9091261.1"/>
    <property type="molecule type" value="Genomic_DNA"/>
</dbReference>
<keyword evidence="3 7" id="KW-0812">Transmembrane</keyword>
<keyword evidence="4" id="KW-0813">Transport</keyword>
<evidence type="ECO:0000256" key="3">
    <source>
        <dbReference type="ARBA" id="ARBA00022692"/>
    </source>
</evidence>
<feature type="transmembrane region" description="Helical" evidence="7">
    <location>
        <begin position="127"/>
        <end position="146"/>
    </location>
</feature>
<gene>
    <name evidence="9" type="ORF">BOKJ2_LOCUS3168</name>
</gene>
<reference evidence="9" key="1">
    <citation type="submission" date="2020-09" db="EMBL/GenBank/DDBJ databases">
        <authorList>
            <person name="Kikuchi T."/>
        </authorList>
    </citation>
    <scope>NUCLEOTIDE SEQUENCE</scope>
    <source>
        <strain evidence="9">SH1</strain>
    </source>
</reference>
<sequence>MSTKVVGFILFCVLTCANCQVTFNFDPEESVEFRSDENRVVNITISSHNDTLDLPILFKCSNAQSCVIKANKDKIILESANNFTEELSIYIHGIFIGNNKLIVVLNDSEEVQHFQIRVKRSEYESKVSLVFGSFATVFVVTITFLIGTQIEFRRMMTIMKRPVGPMCGFFCQFFFMPLIGFSLSYYLMADAENSMKLALFAVAVSPGGGKSSFWTIIFDGNLDLSVCMTFIETVSAIIMTPLWMYTLGSVFFDEHIYVPIEKFAQSLATVLIPTMLGTLLIQIRPDLVDRIKVLIKYFTWFLVIVLTAVGIYANYYIFAFITWRIVLASCLLPWTGYIIAFLFALLMHQNTQNAITIAIETGIQNVGIAFTIMFYTFPEFERDIAMVVPIAVVLVTDKPLFVIWLVKKFFFKNKQ</sequence>
<dbReference type="Gene3D" id="1.20.1530.20">
    <property type="match status" value="1"/>
</dbReference>
<feature type="transmembrane region" description="Helical" evidence="7">
    <location>
        <begin position="293"/>
        <end position="315"/>
    </location>
</feature>
<feature type="signal peptide" evidence="8">
    <location>
        <begin position="1"/>
        <end position="19"/>
    </location>
</feature>
<dbReference type="Proteomes" id="UP000783686">
    <property type="component" value="Unassembled WGS sequence"/>
</dbReference>
<dbReference type="AlphaFoldDB" id="A0A811K5N6"/>
<dbReference type="Pfam" id="PF01758">
    <property type="entry name" value="SBF"/>
    <property type="match status" value="1"/>
</dbReference>
<dbReference type="InterPro" id="IPR004710">
    <property type="entry name" value="Bilac:Na_transpt"/>
</dbReference>
<accession>A0A811K5N6</accession>
<dbReference type="EMBL" id="CAJFDH010000002">
    <property type="protein sequence ID" value="CAD5210399.1"/>
    <property type="molecule type" value="Genomic_DNA"/>
</dbReference>
<dbReference type="GO" id="GO:0016020">
    <property type="term" value="C:membrane"/>
    <property type="evidence" value="ECO:0007669"/>
    <property type="project" value="UniProtKB-SubCell"/>
</dbReference>
<keyword evidence="4" id="KW-0769">Symport</keyword>
<dbReference type="OrthoDB" id="203097at2759"/>
<proteinExistence type="inferred from homology"/>
<feature type="transmembrane region" description="Helical" evidence="7">
    <location>
        <begin position="384"/>
        <end position="406"/>
    </location>
</feature>
<feature type="transmembrane region" description="Helical" evidence="7">
    <location>
        <begin position="224"/>
        <end position="243"/>
    </location>
</feature>
<dbReference type="PANTHER" id="PTHR10361:SF28">
    <property type="entry name" value="P3 PROTEIN-RELATED"/>
    <property type="match status" value="1"/>
</dbReference>
<organism evidence="9 10">
    <name type="scientific">Bursaphelenchus okinawaensis</name>
    <dbReference type="NCBI Taxonomy" id="465554"/>
    <lineage>
        <taxon>Eukaryota</taxon>
        <taxon>Metazoa</taxon>
        <taxon>Ecdysozoa</taxon>
        <taxon>Nematoda</taxon>
        <taxon>Chromadorea</taxon>
        <taxon>Rhabditida</taxon>
        <taxon>Tylenchina</taxon>
        <taxon>Tylenchomorpha</taxon>
        <taxon>Aphelenchoidea</taxon>
        <taxon>Aphelenchoididae</taxon>
        <taxon>Bursaphelenchus</taxon>
    </lineage>
</organism>
<comment type="similarity">
    <text evidence="2">Belongs to the bile acid:sodium symporter (BASS) (TC 2.A.28) family.</text>
</comment>
<evidence type="ECO:0000256" key="7">
    <source>
        <dbReference type="SAM" id="Phobius"/>
    </source>
</evidence>
<evidence type="ECO:0000256" key="1">
    <source>
        <dbReference type="ARBA" id="ARBA00004141"/>
    </source>
</evidence>
<keyword evidence="8" id="KW-0732">Signal</keyword>
<dbReference type="PANTHER" id="PTHR10361">
    <property type="entry name" value="SODIUM-BILE ACID COTRANSPORTER"/>
    <property type="match status" value="1"/>
</dbReference>